<dbReference type="AlphaFoldDB" id="A0A0K9FCG5"/>
<evidence type="ECO:0000256" key="1">
    <source>
        <dbReference type="SAM" id="Phobius"/>
    </source>
</evidence>
<sequence>MGVHYPLDVLVGAFIGITSAVIIYFTVPKLTIITSIISKYESIEKVITSKFLEAKKSKV</sequence>
<keyword evidence="1" id="KW-0472">Membrane</keyword>
<dbReference type="Proteomes" id="UP000037326">
    <property type="component" value="Unassembled WGS sequence"/>
</dbReference>
<accession>A0A0K9FCG5</accession>
<dbReference type="EMBL" id="LFXJ01000005">
    <property type="protein sequence ID" value="KMY32145.1"/>
    <property type="molecule type" value="Genomic_DNA"/>
</dbReference>
<organism evidence="2 3">
    <name type="scientific">Lysinibacillus xylanilyticus</name>
    <dbReference type="NCBI Taxonomy" id="582475"/>
    <lineage>
        <taxon>Bacteria</taxon>
        <taxon>Bacillati</taxon>
        <taxon>Bacillota</taxon>
        <taxon>Bacilli</taxon>
        <taxon>Bacillales</taxon>
        <taxon>Bacillaceae</taxon>
        <taxon>Lysinibacillus</taxon>
    </lineage>
</organism>
<evidence type="ECO:0000313" key="2">
    <source>
        <dbReference type="EMBL" id="KMY32145.1"/>
    </source>
</evidence>
<comment type="caution">
    <text evidence="2">The sequence shown here is derived from an EMBL/GenBank/DDBJ whole genome shotgun (WGS) entry which is preliminary data.</text>
</comment>
<keyword evidence="1" id="KW-1133">Transmembrane helix</keyword>
<proteinExistence type="predicted"/>
<dbReference type="SUPFAM" id="SSF48317">
    <property type="entry name" value="Acid phosphatase/Vanadium-dependent haloperoxidase"/>
    <property type="match status" value="1"/>
</dbReference>
<dbReference type="PATRIC" id="fig|582475.4.peg.1194"/>
<keyword evidence="1" id="KW-0812">Transmembrane</keyword>
<protein>
    <recommendedName>
        <fullName evidence="4">Phosphatidic acid phosphatase type 2/haloperoxidase domain-containing protein</fullName>
    </recommendedName>
</protein>
<evidence type="ECO:0000313" key="3">
    <source>
        <dbReference type="Proteomes" id="UP000037326"/>
    </source>
</evidence>
<gene>
    <name evidence="2" type="ORF">ACZ11_08295</name>
</gene>
<feature type="transmembrane region" description="Helical" evidence="1">
    <location>
        <begin position="6"/>
        <end position="27"/>
    </location>
</feature>
<name>A0A0K9FCG5_9BACI</name>
<dbReference type="Gene3D" id="1.20.144.10">
    <property type="entry name" value="Phosphatidic acid phosphatase type 2/haloperoxidase"/>
    <property type="match status" value="1"/>
</dbReference>
<dbReference type="InterPro" id="IPR036938">
    <property type="entry name" value="PAP2/HPO_sf"/>
</dbReference>
<evidence type="ECO:0008006" key="4">
    <source>
        <dbReference type="Google" id="ProtNLM"/>
    </source>
</evidence>
<reference evidence="3" key="1">
    <citation type="submission" date="2015-07" db="EMBL/GenBank/DDBJ databases">
        <authorList>
            <consortium name="Consortium for Microbial Forensics and Genomics (microFORGE)"/>
            <person name="Knight B.M."/>
            <person name="Roberts D.P."/>
            <person name="Lin D."/>
            <person name="Hari K."/>
            <person name="Fletcher J."/>
            <person name="Melcher U."/>
            <person name="Blagden T."/>
            <person name="Winegar R.A."/>
        </authorList>
    </citation>
    <scope>NUCLEOTIDE SEQUENCE [LARGE SCALE GENOMIC DNA]</scope>
    <source>
        <strain evidence="3">DSM 23493</strain>
    </source>
</reference>